<keyword evidence="7" id="KW-0408">Iron</keyword>
<protein>
    <submittedName>
        <fullName evidence="9">Cytochrome c-552</fullName>
    </submittedName>
</protein>
<comment type="caution">
    <text evidence="9">The sequence shown here is derived from an EMBL/GenBank/DDBJ whole genome shotgun (WGS) entry which is preliminary data.</text>
</comment>
<keyword evidence="2" id="KW-0813">Transport</keyword>
<organism evidence="9">
    <name type="scientific">mine drainage metagenome</name>
    <dbReference type="NCBI Taxonomy" id="410659"/>
    <lineage>
        <taxon>unclassified sequences</taxon>
        <taxon>metagenomes</taxon>
        <taxon>ecological metagenomes</taxon>
    </lineage>
</organism>
<gene>
    <name evidence="9" type="primary">cyc1_1</name>
    <name evidence="9" type="ORF">GALL_59990</name>
</gene>
<dbReference type="Pfam" id="PF13442">
    <property type="entry name" value="Cytochrome_CBB3"/>
    <property type="match status" value="1"/>
</dbReference>
<dbReference type="GO" id="GO:0005506">
    <property type="term" value="F:iron ion binding"/>
    <property type="evidence" value="ECO:0007669"/>
    <property type="project" value="InterPro"/>
</dbReference>
<evidence type="ECO:0000256" key="5">
    <source>
        <dbReference type="ARBA" id="ARBA00022764"/>
    </source>
</evidence>
<dbReference type="PANTHER" id="PTHR33751:SF9">
    <property type="entry name" value="CYTOCHROME C4"/>
    <property type="match status" value="1"/>
</dbReference>
<dbReference type="Pfam" id="PF00034">
    <property type="entry name" value="Cytochrom_C"/>
    <property type="match status" value="1"/>
</dbReference>
<evidence type="ECO:0000256" key="1">
    <source>
        <dbReference type="ARBA" id="ARBA00004418"/>
    </source>
</evidence>
<dbReference type="GO" id="GO:0009055">
    <property type="term" value="F:electron transfer activity"/>
    <property type="evidence" value="ECO:0007669"/>
    <property type="project" value="InterPro"/>
</dbReference>
<dbReference type="PIRSF" id="PIRSF000005">
    <property type="entry name" value="Cytochrome_c4"/>
    <property type="match status" value="1"/>
</dbReference>
<keyword evidence="4" id="KW-0479">Metal-binding</keyword>
<evidence type="ECO:0000256" key="2">
    <source>
        <dbReference type="ARBA" id="ARBA00022448"/>
    </source>
</evidence>
<dbReference type="InterPro" id="IPR009056">
    <property type="entry name" value="Cyt_c-like_dom"/>
</dbReference>
<sequence>MNNRIWMSFGLISLVMASSAFAADQAPKLERQLCSVCHGRGGTTSSELFPQLAGEPAPYFINQMKAFRDKSRTEENAKRFMWGISSRLSDDDIQQLAAFYEAQSPVHLGKISDQAKYDLGRRIFTEGHAEKGVPPCKVCHGEKGEGKEATPRLGGQHEEYLKRQLKVFYGNERPAATAMHEVVKGLSEEDIEAIAQYLQAQ</sequence>
<comment type="subcellular location">
    <subcellularLocation>
        <location evidence="1">Periplasm</location>
    </subcellularLocation>
</comment>
<dbReference type="SUPFAM" id="SSF46626">
    <property type="entry name" value="Cytochrome c"/>
    <property type="match status" value="2"/>
</dbReference>
<keyword evidence="3" id="KW-0349">Heme</keyword>
<dbReference type="PANTHER" id="PTHR33751">
    <property type="entry name" value="CBB3-TYPE CYTOCHROME C OXIDASE SUBUNIT FIXP"/>
    <property type="match status" value="1"/>
</dbReference>
<evidence type="ECO:0000313" key="9">
    <source>
        <dbReference type="EMBL" id="OIR12300.1"/>
    </source>
</evidence>
<evidence type="ECO:0000259" key="8">
    <source>
        <dbReference type="PROSITE" id="PS51007"/>
    </source>
</evidence>
<reference evidence="9" key="1">
    <citation type="submission" date="2016-10" db="EMBL/GenBank/DDBJ databases">
        <title>Sequence of Gallionella enrichment culture.</title>
        <authorList>
            <person name="Poehlein A."/>
            <person name="Muehling M."/>
            <person name="Daniel R."/>
        </authorList>
    </citation>
    <scope>NUCLEOTIDE SEQUENCE</scope>
</reference>
<evidence type="ECO:0000256" key="7">
    <source>
        <dbReference type="ARBA" id="ARBA00023004"/>
    </source>
</evidence>
<dbReference type="GO" id="GO:0042597">
    <property type="term" value="C:periplasmic space"/>
    <property type="evidence" value="ECO:0007669"/>
    <property type="project" value="UniProtKB-SubCell"/>
</dbReference>
<proteinExistence type="predicted"/>
<dbReference type="GO" id="GO:0020037">
    <property type="term" value="F:heme binding"/>
    <property type="evidence" value="ECO:0007669"/>
    <property type="project" value="InterPro"/>
</dbReference>
<evidence type="ECO:0000256" key="4">
    <source>
        <dbReference type="ARBA" id="ARBA00022723"/>
    </source>
</evidence>
<evidence type="ECO:0000256" key="3">
    <source>
        <dbReference type="ARBA" id="ARBA00022617"/>
    </source>
</evidence>
<accession>A0A1J5TEW7</accession>
<feature type="domain" description="Cytochrome c" evidence="8">
    <location>
        <begin position="12"/>
        <end position="104"/>
    </location>
</feature>
<evidence type="ECO:0000256" key="6">
    <source>
        <dbReference type="ARBA" id="ARBA00022982"/>
    </source>
</evidence>
<dbReference type="InterPro" id="IPR036909">
    <property type="entry name" value="Cyt_c-like_dom_sf"/>
</dbReference>
<feature type="domain" description="Cytochrome c" evidence="8">
    <location>
        <begin position="115"/>
        <end position="201"/>
    </location>
</feature>
<dbReference type="AlphaFoldDB" id="A0A1J5TEW7"/>
<name>A0A1J5TEW7_9ZZZZ</name>
<dbReference type="EMBL" id="MLJW01000017">
    <property type="protein sequence ID" value="OIR12300.1"/>
    <property type="molecule type" value="Genomic_DNA"/>
</dbReference>
<keyword evidence="6" id="KW-0249">Electron transport</keyword>
<dbReference type="PROSITE" id="PS51007">
    <property type="entry name" value="CYTC"/>
    <property type="match status" value="2"/>
</dbReference>
<dbReference type="InterPro" id="IPR050597">
    <property type="entry name" value="Cytochrome_c_Oxidase_Subunit"/>
</dbReference>
<dbReference type="Gene3D" id="1.10.760.10">
    <property type="entry name" value="Cytochrome c-like domain"/>
    <property type="match status" value="2"/>
</dbReference>
<dbReference type="InterPro" id="IPR024167">
    <property type="entry name" value="Cytochrome_c4-like"/>
</dbReference>
<keyword evidence="5" id="KW-0574">Periplasm</keyword>